<proteinExistence type="predicted"/>
<dbReference type="PANTHER" id="PTHR35828">
    <property type="entry name" value="OS08G0203800 PROTEIN-RELATED"/>
    <property type="match status" value="1"/>
</dbReference>
<dbReference type="AlphaFoldDB" id="A0A5J9WBB8"/>
<dbReference type="InterPro" id="IPR056016">
    <property type="entry name" value="DUF7595"/>
</dbReference>
<gene>
    <name evidence="2" type="ORF">EJB05_05559</name>
</gene>
<sequence>MPPRTHSDGFAAPPPDATRECPLPAELLLEIVARSDAATLVRFAASCRPLRRDIVSPAFVRRVCREPDALLGFLVMNAGARSPPASFSPAHPAATPAAASFTSEKHLAHLLSRSVPVAGLDAYAPRESRNGLVLLNGWRPTSGMLDRLCVYDPMTNHNQCTFVPGPPDSRYSGVFYEYVLLTAADGIVGSAFLLLAVDFSGLAYGSIKVRTMRSDRCTWSPVTVASHSGRRRRSRYQRQCGRAAVLGSLIHWLMCENNDGWGLHIVTYDVCTATAGSVQLPSEGVPDRFQCSNLHLMSTRDGALRLLVADKLTISVWLLSGNAGWTRQAVIDTEETVRFVLQSSNTDMVKIMGSGVKSGVIFLWPFSRNFDILKHLDTETIIVLNVETKEMHKAKRSNMLHIPYEVDPKAQLFSMKTF</sequence>
<dbReference type="PANTHER" id="PTHR35828:SF22">
    <property type="entry name" value="OS10G0103633 PROTEIN"/>
    <property type="match status" value="1"/>
</dbReference>
<dbReference type="Gramene" id="TVU46042">
    <property type="protein sequence ID" value="TVU46042"/>
    <property type="gene ID" value="EJB05_05559"/>
</dbReference>
<evidence type="ECO:0000313" key="3">
    <source>
        <dbReference type="Proteomes" id="UP000324897"/>
    </source>
</evidence>
<keyword evidence="3" id="KW-1185">Reference proteome</keyword>
<evidence type="ECO:0000313" key="2">
    <source>
        <dbReference type="EMBL" id="TVU46042.1"/>
    </source>
</evidence>
<accession>A0A5J9WBB8</accession>
<evidence type="ECO:0000259" key="1">
    <source>
        <dbReference type="Pfam" id="PF24523"/>
    </source>
</evidence>
<feature type="non-terminal residue" evidence="2">
    <location>
        <position position="1"/>
    </location>
</feature>
<organism evidence="2 3">
    <name type="scientific">Eragrostis curvula</name>
    <name type="common">weeping love grass</name>
    <dbReference type="NCBI Taxonomy" id="38414"/>
    <lineage>
        <taxon>Eukaryota</taxon>
        <taxon>Viridiplantae</taxon>
        <taxon>Streptophyta</taxon>
        <taxon>Embryophyta</taxon>
        <taxon>Tracheophyta</taxon>
        <taxon>Spermatophyta</taxon>
        <taxon>Magnoliopsida</taxon>
        <taxon>Liliopsida</taxon>
        <taxon>Poales</taxon>
        <taxon>Poaceae</taxon>
        <taxon>PACMAD clade</taxon>
        <taxon>Chloridoideae</taxon>
        <taxon>Eragrostideae</taxon>
        <taxon>Eragrostidinae</taxon>
        <taxon>Eragrostis</taxon>
    </lineage>
</organism>
<dbReference type="EMBL" id="RWGY01000004">
    <property type="protein sequence ID" value="TVU46042.1"/>
    <property type="molecule type" value="Genomic_DNA"/>
</dbReference>
<dbReference type="SUPFAM" id="SSF81383">
    <property type="entry name" value="F-box domain"/>
    <property type="match status" value="1"/>
</dbReference>
<dbReference type="Pfam" id="PF24523">
    <property type="entry name" value="DUF7595"/>
    <property type="match status" value="1"/>
</dbReference>
<comment type="caution">
    <text evidence="2">The sequence shown here is derived from an EMBL/GenBank/DDBJ whole genome shotgun (WGS) entry which is preliminary data.</text>
</comment>
<feature type="domain" description="DUF7595" evidence="1">
    <location>
        <begin position="118"/>
        <end position="418"/>
    </location>
</feature>
<protein>
    <recommendedName>
        <fullName evidence="1">DUF7595 domain-containing protein</fullName>
    </recommendedName>
</protein>
<dbReference type="Proteomes" id="UP000324897">
    <property type="component" value="Chromosome 5"/>
</dbReference>
<name>A0A5J9WBB8_9POAL</name>
<dbReference type="InterPro" id="IPR036047">
    <property type="entry name" value="F-box-like_dom_sf"/>
</dbReference>
<reference evidence="2 3" key="1">
    <citation type="journal article" date="2019" name="Sci. Rep.">
        <title>A high-quality genome of Eragrostis curvula grass provides insights into Poaceae evolution and supports new strategies to enhance forage quality.</title>
        <authorList>
            <person name="Carballo J."/>
            <person name="Santos B.A.C.M."/>
            <person name="Zappacosta D."/>
            <person name="Garbus I."/>
            <person name="Selva J.P."/>
            <person name="Gallo C.A."/>
            <person name="Diaz A."/>
            <person name="Albertini E."/>
            <person name="Caccamo M."/>
            <person name="Echenique V."/>
        </authorList>
    </citation>
    <scope>NUCLEOTIDE SEQUENCE [LARGE SCALE GENOMIC DNA]</scope>
    <source>
        <strain evidence="3">cv. Victoria</strain>
        <tissue evidence="2">Leaf</tissue>
    </source>
</reference>
<dbReference type="OrthoDB" id="694444at2759"/>